<sequence length="314" mass="36013">MLLESTYLDIYWTDTNSEVISRNIQKRKLDHLLVHQSAITLHSTSKSSSKTKEAIKAATVKKISSHKRYTKSLSYQQQCPEDTLYIYKIIPIVMNAHYTHTSLFDLSVPQDISEQDINNIIWAPIFDALFCNSIVKIKCGDTVLKDANKKFKIDFRLGVVVNGRFVDISNIEVGKKVDSTKVKDDHQKIILEASTIIRRIIASYRFIDPTSFNVFSFQVCQLKGDLLHTQLTQPSKYIIKRSCTRIRVPLKPTDADAMELFLQTLMLFKEQVEETAASIKDDIIKAIDRRGSFDPVLNCAFKKNLPQFTSWIQE</sequence>
<dbReference type="AlphaFoldDB" id="A0A9P6YDI0"/>
<accession>A0A9P6YDI0</accession>
<organism evidence="1 2">
    <name type="scientific">Rhizopus oryzae</name>
    <name type="common">Mucormycosis agent</name>
    <name type="synonym">Rhizopus arrhizus var. delemar</name>
    <dbReference type="NCBI Taxonomy" id="64495"/>
    <lineage>
        <taxon>Eukaryota</taxon>
        <taxon>Fungi</taxon>
        <taxon>Fungi incertae sedis</taxon>
        <taxon>Mucoromycota</taxon>
        <taxon>Mucoromycotina</taxon>
        <taxon>Mucoromycetes</taxon>
        <taxon>Mucorales</taxon>
        <taxon>Mucorineae</taxon>
        <taxon>Rhizopodaceae</taxon>
        <taxon>Rhizopus</taxon>
    </lineage>
</organism>
<reference evidence="1" key="1">
    <citation type="journal article" date="2020" name="Microb. Genom.">
        <title>Genetic diversity of clinical and environmental Mucorales isolates obtained from an investigation of mucormycosis cases among solid organ transplant recipients.</title>
        <authorList>
            <person name="Nguyen M.H."/>
            <person name="Kaul D."/>
            <person name="Muto C."/>
            <person name="Cheng S.J."/>
            <person name="Richter R.A."/>
            <person name="Bruno V.M."/>
            <person name="Liu G."/>
            <person name="Beyhan S."/>
            <person name="Sundermann A.J."/>
            <person name="Mounaud S."/>
            <person name="Pasculle A.W."/>
            <person name="Nierman W.C."/>
            <person name="Driscoll E."/>
            <person name="Cumbie R."/>
            <person name="Clancy C.J."/>
            <person name="Dupont C.L."/>
        </authorList>
    </citation>
    <scope>NUCLEOTIDE SEQUENCE</scope>
    <source>
        <strain evidence="1">GL16</strain>
    </source>
</reference>
<name>A0A9P6YDI0_RHIOR</name>
<protein>
    <submittedName>
        <fullName evidence="1">Uncharacterized protein</fullName>
    </submittedName>
</protein>
<evidence type="ECO:0000313" key="2">
    <source>
        <dbReference type="Proteomes" id="UP000717996"/>
    </source>
</evidence>
<proteinExistence type="predicted"/>
<dbReference type="EMBL" id="JAANIT010000696">
    <property type="protein sequence ID" value="KAG1545220.1"/>
    <property type="molecule type" value="Genomic_DNA"/>
</dbReference>
<gene>
    <name evidence="1" type="ORF">G6F51_005598</name>
</gene>
<evidence type="ECO:0000313" key="1">
    <source>
        <dbReference type="EMBL" id="KAG1545220.1"/>
    </source>
</evidence>
<dbReference type="OrthoDB" id="2276859at2759"/>
<dbReference type="Proteomes" id="UP000717996">
    <property type="component" value="Unassembled WGS sequence"/>
</dbReference>
<comment type="caution">
    <text evidence="1">The sequence shown here is derived from an EMBL/GenBank/DDBJ whole genome shotgun (WGS) entry which is preliminary data.</text>
</comment>